<dbReference type="RefSeq" id="WP_008929628.1">
    <property type="nucleotide sequence ID" value="NZ_AMRJ01000020.1"/>
</dbReference>
<evidence type="ECO:0000313" key="2">
    <source>
        <dbReference type="Proteomes" id="UP000010164"/>
    </source>
</evidence>
<dbReference type="Proteomes" id="UP000010164">
    <property type="component" value="Unassembled WGS sequence"/>
</dbReference>
<accession>L0WD93</accession>
<organism evidence="1 2">
    <name type="scientific">Alcanivorax hongdengensis A-11-3</name>
    <dbReference type="NCBI Taxonomy" id="1177179"/>
    <lineage>
        <taxon>Bacteria</taxon>
        <taxon>Pseudomonadati</taxon>
        <taxon>Pseudomonadota</taxon>
        <taxon>Gammaproteobacteria</taxon>
        <taxon>Oceanospirillales</taxon>
        <taxon>Alcanivoracaceae</taxon>
        <taxon>Alcanivorax</taxon>
    </lineage>
</organism>
<gene>
    <name evidence="1" type="ORF">A11A3_12278</name>
</gene>
<name>L0WD93_9GAMM</name>
<sequence>MRAARIAAPASLHQRVALLMALAGRQPPLAHWCRYRARRLLQQQLVRNPDDHRAIYLLGELCWLEGQRRRGRALMRAGQGQAVP</sequence>
<dbReference type="EMBL" id="AMRJ01000020">
    <property type="protein sequence ID" value="EKF73740.1"/>
    <property type="molecule type" value="Genomic_DNA"/>
</dbReference>
<proteinExistence type="predicted"/>
<keyword evidence="2" id="KW-1185">Reference proteome</keyword>
<evidence type="ECO:0000313" key="1">
    <source>
        <dbReference type="EMBL" id="EKF73740.1"/>
    </source>
</evidence>
<dbReference type="AlphaFoldDB" id="L0WD93"/>
<protein>
    <submittedName>
        <fullName evidence="1">Uncharacterized protein</fullName>
    </submittedName>
</protein>
<dbReference type="STRING" id="1177179.A11A3_12278"/>
<reference evidence="1 2" key="1">
    <citation type="journal article" date="2012" name="J. Bacteriol.">
        <title>Genome Sequence of the Alkane-Degrading Bacterium Alcanivorax hongdengensis Type Strain A-11-3.</title>
        <authorList>
            <person name="Lai Q."/>
            <person name="Shao Z."/>
        </authorList>
    </citation>
    <scope>NUCLEOTIDE SEQUENCE [LARGE SCALE GENOMIC DNA]</scope>
    <source>
        <strain evidence="1 2">A-11-3</strain>
    </source>
</reference>
<comment type="caution">
    <text evidence="1">The sequence shown here is derived from an EMBL/GenBank/DDBJ whole genome shotgun (WGS) entry which is preliminary data.</text>
</comment>
<dbReference type="PATRIC" id="fig|1177179.3.peg.2454"/>